<organism evidence="2 3">
    <name type="scientific">Candidatus Scalindua rubra</name>
    <dbReference type="NCBI Taxonomy" id="1872076"/>
    <lineage>
        <taxon>Bacteria</taxon>
        <taxon>Pseudomonadati</taxon>
        <taxon>Planctomycetota</taxon>
        <taxon>Candidatus Brocadiia</taxon>
        <taxon>Candidatus Brocadiales</taxon>
        <taxon>Candidatus Scalinduaceae</taxon>
        <taxon>Candidatus Scalindua</taxon>
    </lineage>
</organism>
<comment type="caution">
    <text evidence="2">The sequence shown here is derived from an EMBL/GenBank/DDBJ whole genome shotgun (WGS) entry which is preliminary data.</text>
</comment>
<dbReference type="InterPro" id="IPR003848">
    <property type="entry name" value="DUF218"/>
</dbReference>
<name>A0A1E3XE89_9BACT</name>
<protein>
    <recommendedName>
        <fullName evidence="1">DUF218 domain-containing protein</fullName>
    </recommendedName>
</protein>
<dbReference type="CDD" id="cd06259">
    <property type="entry name" value="YdcF-like"/>
    <property type="match status" value="1"/>
</dbReference>
<dbReference type="AlphaFoldDB" id="A0A1E3XE89"/>
<reference evidence="2 3" key="1">
    <citation type="submission" date="2016-07" db="EMBL/GenBank/DDBJ databases">
        <title>Draft genome of Scalindua rubra, obtained from a brine-seawater interface in the Red Sea, sheds light on salt adaptation in anammox bacteria.</title>
        <authorList>
            <person name="Speth D.R."/>
            <person name="Lagkouvardos I."/>
            <person name="Wang Y."/>
            <person name="Qian P.-Y."/>
            <person name="Dutilh B.E."/>
            <person name="Jetten M.S."/>
        </authorList>
    </citation>
    <scope>NUCLEOTIDE SEQUENCE [LARGE SCALE GENOMIC DNA]</scope>
    <source>
        <strain evidence="2">BSI-1</strain>
    </source>
</reference>
<evidence type="ECO:0000259" key="1">
    <source>
        <dbReference type="Pfam" id="PF02698"/>
    </source>
</evidence>
<evidence type="ECO:0000313" key="3">
    <source>
        <dbReference type="Proteomes" id="UP000094056"/>
    </source>
</evidence>
<gene>
    <name evidence="2" type="ORF">SCARUB_00971</name>
</gene>
<sequence>MTILKEQNVNNSLLVTSSYHMYRSLAICKKLGVDVYPAPVPCYEKSIFHATLRTRFILEILREYGAIVYFWFKGWI</sequence>
<evidence type="ECO:0000313" key="2">
    <source>
        <dbReference type="EMBL" id="ODS33900.1"/>
    </source>
</evidence>
<dbReference type="Proteomes" id="UP000094056">
    <property type="component" value="Unassembled WGS sequence"/>
</dbReference>
<dbReference type="EMBL" id="MAYW01000017">
    <property type="protein sequence ID" value="ODS33900.1"/>
    <property type="molecule type" value="Genomic_DNA"/>
</dbReference>
<accession>A0A1E3XE89</accession>
<feature type="domain" description="DUF218" evidence="1">
    <location>
        <begin position="11"/>
        <end position="64"/>
    </location>
</feature>
<proteinExistence type="predicted"/>
<dbReference type="Pfam" id="PF02698">
    <property type="entry name" value="DUF218"/>
    <property type="match status" value="1"/>
</dbReference>